<dbReference type="EMBL" id="BPLR01003139">
    <property type="protein sequence ID" value="GIX81538.1"/>
    <property type="molecule type" value="Genomic_DNA"/>
</dbReference>
<proteinExistence type="predicted"/>
<dbReference type="Proteomes" id="UP001054945">
    <property type="component" value="Unassembled WGS sequence"/>
</dbReference>
<accession>A0AAV4NA43</accession>
<dbReference type="AlphaFoldDB" id="A0AAV4NA43"/>
<evidence type="ECO:0000313" key="2">
    <source>
        <dbReference type="Proteomes" id="UP001054945"/>
    </source>
</evidence>
<evidence type="ECO:0000313" key="1">
    <source>
        <dbReference type="EMBL" id="GIX81538.1"/>
    </source>
</evidence>
<reference evidence="1 2" key="1">
    <citation type="submission" date="2021-06" db="EMBL/GenBank/DDBJ databases">
        <title>Caerostris extrusa draft genome.</title>
        <authorList>
            <person name="Kono N."/>
            <person name="Arakawa K."/>
        </authorList>
    </citation>
    <scope>NUCLEOTIDE SEQUENCE [LARGE SCALE GENOMIC DNA]</scope>
</reference>
<name>A0AAV4NA43_CAEEX</name>
<keyword evidence="2" id="KW-1185">Reference proteome</keyword>
<organism evidence="1 2">
    <name type="scientific">Caerostris extrusa</name>
    <name type="common">Bark spider</name>
    <name type="synonym">Caerostris bankana</name>
    <dbReference type="NCBI Taxonomy" id="172846"/>
    <lineage>
        <taxon>Eukaryota</taxon>
        <taxon>Metazoa</taxon>
        <taxon>Ecdysozoa</taxon>
        <taxon>Arthropoda</taxon>
        <taxon>Chelicerata</taxon>
        <taxon>Arachnida</taxon>
        <taxon>Araneae</taxon>
        <taxon>Araneomorphae</taxon>
        <taxon>Entelegynae</taxon>
        <taxon>Araneoidea</taxon>
        <taxon>Araneidae</taxon>
        <taxon>Caerostris</taxon>
    </lineage>
</organism>
<sequence length="93" mass="10870">MKALSLLFSLLQITDYGILKRIVFFLKVYSRFSFELDLIRFLKYLAKFGNLWMVKAAPVKEVECSKKIFTLRISDKAIVSHLGYWAIRNIFGS</sequence>
<evidence type="ECO:0008006" key="3">
    <source>
        <dbReference type="Google" id="ProtNLM"/>
    </source>
</evidence>
<gene>
    <name evidence="1" type="ORF">CEXT_153431</name>
</gene>
<comment type="caution">
    <text evidence="1">The sequence shown here is derived from an EMBL/GenBank/DDBJ whole genome shotgun (WGS) entry which is preliminary data.</text>
</comment>
<protein>
    <recommendedName>
        <fullName evidence="3">LAGLIDADG homing endonuclease</fullName>
    </recommendedName>
</protein>